<keyword evidence="4" id="KW-0255">Endonuclease</keyword>
<dbReference type="EMBL" id="JABCUR010000007">
    <property type="protein sequence ID" value="NMW65508.1"/>
    <property type="molecule type" value="Genomic_DNA"/>
</dbReference>
<keyword evidence="3" id="KW-0540">Nuclease</keyword>
<evidence type="ECO:0000313" key="8">
    <source>
        <dbReference type="EMBL" id="NMW65508.1"/>
    </source>
</evidence>
<reference evidence="8 9" key="1">
    <citation type="submission" date="2020-04" db="EMBL/GenBank/DDBJ databases">
        <title>Antimicrobial susceptibility and clonality of vaginal-derived multi-drug resistant Mobiluncus isolates in China.</title>
        <authorList>
            <person name="Zhang X."/>
        </authorList>
    </citation>
    <scope>NUCLEOTIDE SEQUENCE [LARGE SCALE GENOMIC DNA]</scope>
    <source>
        <strain evidence="8 9">13</strain>
    </source>
</reference>
<comment type="caution">
    <text evidence="8">The sequence shown here is derived from an EMBL/GenBank/DDBJ whole genome shotgun (WGS) entry which is preliminary data.</text>
</comment>
<comment type="similarity">
    <text evidence="1">Belongs to the YoeB family.</text>
</comment>
<proteinExistence type="inferred from homology"/>
<evidence type="ECO:0000256" key="4">
    <source>
        <dbReference type="ARBA" id="ARBA00022759"/>
    </source>
</evidence>
<keyword evidence="2" id="KW-1277">Toxin-antitoxin system</keyword>
<dbReference type="Proteomes" id="UP000578252">
    <property type="component" value="Unassembled WGS sequence"/>
</dbReference>
<dbReference type="PANTHER" id="PTHR38039">
    <property type="entry name" value="TOXIN YOEB"/>
    <property type="match status" value="1"/>
</dbReference>
<dbReference type="AlphaFoldDB" id="A0A7Y0Y4K0"/>
<evidence type="ECO:0000256" key="1">
    <source>
        <dbReference type="ARBA" id="ARBA00008172"/>
    </source>
</evidence>
<protein>
    <recommendedName>
        <fullName evidence="7">Endoribonuclease YoeB</fullName>
    </recommendedName>
    <alternativeName>
        <fullName evidence="6">Putative mRNA interferase YoeB</fullName>
    </alternativeName>
</protein>
<dbReference type="GO" id="GO:0006401">
    <property type="term" value="P:RNA catabolic process"/>
    <property type="evidence" value="ECO:0007669"/>
    <property type="project" value="InterPro"/>
</dbReference>
<dbReference type="SUPFAM" id="SSF143011">
    <property type="entry name" value="RelE-like"/>
    <property type="match status" value="1"/>
</dbReference>
<sequence>MQKLWHDQAWMDYLYWQTQDRKTLQRINRLIVEIERGGSNGKPPAKAELLRHSETGLRSVRIDKGSRLIYGFIDAQTLVIVSCRGHYR</sequence>
<name>A0A7Y0Y4K0_9ACTO</name>
<evidence type="ECO:0000256" key="5">
    <source>
        <dbReference type="ARBA" id="ARBA00022801"/>
    </source>
</evidence>
<evidence type="ECO:0000256" key="2">
    <source>
        <dbReference type="ARBA" id="ARBA00022649"/>
    </source>
</evidence>
<evidence type="ECO:0000256" key="7">
    <source>
        <dbReference type="ARBA" id="ARBA00050056"/>
    </source>
</evidence>
<dbReference type="GO" id="GO:0016787">
    <property type="term" value="F:hydrolase activity"/>
    <property type="evidence" value="ECO:0007669"/>
    <property type="project" value="UniProtKB-KW"/>
</dbReference>
<evidence type="ECO:0000256" key="3">
    <source>
        <dbReference type="ARBA" id="ARBA00022722"/>
    </source>
</evidence>
<keyword evidence="5" id="KW-0378">Hydrolase</keyword>
<dbReference type="Pfam" id="PF06769">
    <property type="entry name" value="YoeB_toxin"/>
    <property type="match status" value="1"/>
</dbReference>
<dbReference type="InterPro" id="IPR035093">
    <property type="entry name" value="RelE/ParE_toxin_dom_sf"/>
</dbReference>
<organism evidence="8 9">
    <name type="scientific">Mobiluncus mulieris</name>
    <dbReference type="NCBI Taxonomy" id="2052"/>
    <lineage>
        <taxon>Bacteria</taxon>
        <taxon>Bacillati</taxon>
        <taxon>Actinomycetota</taxon>
        <taxon>Actinomycetes</taxon>
        <taxon>Actinomycetales</taxon>
        <taxon>Actinomycetaceae</taxon>
        <taxon>Mobiluncus</taxon>
    </lineage>
</organism>
<dbReference type="Gene3D" id="3.30.2310.20">
    <property type="entry name" value="RelE-like"/>
    <property type="match status" value="1"/>
</dbReference>
<evidence type="ECO:0000256" key="6">
    <source>
        <dbReference type="ARBA" id="ARBA00030388"/>
    </source>
</evidence>
<gene>
    <name evidence="8" type="ORF">HHJ78_08245</name>
</gene>
<dbReference type="PANTHER" id="PTHR38039:SF1">
    <property type="entry name" value="TOXIN YOEB"/>
    <property type="match status" value="1"/>
</dbReference>
<evidence type="ECO:0000313" key="9">
    <source>
        <dbReference type="Proteomes" id="UP000578252"/>
    </source>
</evidence>
<accession>A0A7Y0Y4K0</accession>
<dbReference type="NCBIfam" id="TIGR02116">
    <property type="entry name" value="toxin_Txe_YoeB"/>
    <property type="match status" value="1"/>
</dbReference>
<dbReference type="GO" id="GO:0004519">
    <property type="term" value="F:endonuclease activity"/>
    <property type="evidence" value="ECO:0007669"/>
    <property type="project" value="UniProtKB-KW"/>
</dbReference>
<dbReference type="InterPro" id="IPR009614">
    <property type="entry name" value="YoeB_toxin"/>
</dbReference>
<dbReference type="RefSeq" id="WP_169772170.1">
    <property type="nucleotide sequence ID" value="NZ_JABCUR010000007.1"/>
</dbReference>